<evidence type="ECO:0000256" key="2">
    <source>
        <dbReference type="ARBA" id="ARBA00022821"/>
    </source>
</evidence>
<feature type="domain" description="Disease resistance R13L4/SHOC-2-like LRR" evidence="3">
    <location>
        <begin position="133"/>
        <end position="241"/>
    </location>
</feature>
<dbReference type="GO" id="GO:0006952">
    <property type="term" value="P:defense response"/>
    <property type="evidence" value="ECO:0007669"/>
    <property type="project" value="UniProtKB-KW"/>
</dbReference>
<dbReference type="PANTHER" id="PTHR36766:SF70">
    <property type="entry name" value="DISEASE RESISTANCE PROTEIN RGA4"/>
    <property type="match status" value="1"/>
</dbReference>
<gene>
    <name evidence="4" type="ORF">FSB_LOCUS36397</name>
</gene>
<evidence type="ECO:0000259" key="3">
    <source>
        <dbReference type="Pfam" id="PF23598"/>
    </source>
</evidence>
<keyword evidence="1" id="KW-0677">Repeat</keyword>
<protein>
    <recommendedName>
        <fullName evidence="3">Disease resistance R13L4/SHOC-2-like LRR domain-containing protein</fullName>
    </recommendedName>
</protein>
<dbReference type="EMBL" id="OIVN01003060">
    <property type="protein sequence ID" value="SPD08515.1"/>
    <property type="molecule type" value="Genomic_DNA"/>
</dbReference>
<accession>A0A2N9H9D1</accession>
<evidence type="ECO:0000256" key="1">
    <source>
        <dbReference type="ARBA" id="ARBA00022737"/>
    </source>
</evidence>
<dbReference type="Gene3D" id="3.80.10.10">
    <property type="entry name" value="Ribonuclease Inhibitor"/>
    <property type="match status" value="2"/>
</dbReference>
<dbReference type="Pfam" id="PF23598">
    <property type="entry name" value="LRR_14"/>
    <property type="match status" value="1"/>
</dbReference>
<proteinExistence type="predicted"/>
<dbReference type="PANTHER" id="PTHR36766">
    <property type="entry name" value="PLANT BROAD-SPECTRUM MILDEW RESISTANCE PROTEIN RPW8"/>
    <property type="match status" value="1"/>
</dbReference>
<organism evidence="4">
    <name type="scientific">Fagus sylvatica</name>
    <name type="common">Beechnut</name>
    <dbReference type="NCBI Taxonomy" id="28930"/>
    <lineage>
        <taxon>Eukaryota</taxon>
        <taxon>Viridiplantae</taxon>
        <taxon>Streptophyta</taxon>
        <taxon>Embryophyta</taxon>
        <taxon>Tracheophyta</taxon>
        <taxon>Spermatophyta</taxon>
        <taxon>Magnoliopsida</taxon>
        <taxon>eudicotyledons</taxon>
        <taxon>Gunneridae</taxon>
        <taxon>Pentapetalae</taxon>
        <taxon>rosids</taxon>
        <taxon>fabids</taxon>
        <taxon>Fagales</taxon>
        <taxon>Fagaceae</taxon>
        <taxon>Fagus</taxon>
    </lineage>
</organism>
<dbReference type="InterPro" id="IPR055414">
    <property type="entry name" value="LRR_R13L4/SHOC2-like"/>
</dbReference>
<reference evidence="4" key="1">
    <citation type="submission" date="2018-02" db="EMBL/GenBank/DDBJ databases">
        <authorList>
            <person name="Cohen D.B."/>
            <person name="Kent A.D."/>
        </authorList>
    </citation>
    <scope>NUCLEOTIDE SEQUENCE</scope>
</reference>
<dbReference type="AlphaFoldDB" id="A0A2N9H9D1"/>
<evidence type="ECO:0000313" key="4">
    <source>
        <dbReference type="EMBL" id="SPD08515.1"/>
    </source>
</evidence>
<dbReference type="SUPFAM" id="SSF52047">
    <property type="entry name" value="RNI-like"/>
    <property type="match status" value="1"/>
</dbReference>
<keyword evidence="2" id="KW-0611">Plant defense</keyword>
<sequence>MPLFPNLEELHLNKVSVKPLQQTMVMASSVPSSSSSPSPLSRLKDMALYNIEDDGGSLPDGWASNLNSLKSLVICNYPRLTSMSGAMQYLTSLEKLKIMAWNGAEDDGMEVETSQLPPYSVFLQTSKAGVSPCSCLKSLKKLRIVGFPNLTTFPEWISNFTSLEILEIEECPNLTSLPDGMCYLRFLLHLRIQDCLNLTTFPERISELTSLQRLEIIKCPNLTSLPDGMHGLRSLQILEIIKCPNLTSTARWDEWSQFFTRAGNCRLSPLLKWGRFFSRSIRMK</sequence>
<name>A0A2N9H9D1_FAGSY</name>
<dbReference type="InterPro" id="IPR032675">
    <property type="entry name" value="LRR_dom_sf"/>
</dbReference>